<dbReference type="AlphaFoldDB" id="A0A822YFH9"/>
<dbReference type="InterPro" id="IPR036249">
    <property type="entry name" value="Thioredoxin-like_sf"/>
</dbReference>
<evidence type="ECO:0000256" key="2">
    <source>
        <dbReference type="ARBA" id="ARBA00022679"/>
    </source>
</evidence>
<keyword evidence="2" id="KW-0808">Transferase</keyword>
<dbReference type="GO" id="GO:0004364">
    <property type="term" value="F:glutathione transferase activity"/>
    <property type="evidence" value="ECO:0007669"/>
    <property type="project" value="UniProtKB-EC"/>
</dbReference>
<evidence type="ECO:0000256" key="1">
    <source>
        <dbReference type="ARBA" id="ARBA00012452"/>
    </source>
</evidence>
<dbReference type="InterPro" id="IPR040079">
    <property type="entry name" value="Glutathione_S-Trfase"/>
</dbReference>
<dbReference type="Proteomes" id="UP000607653">
    <property type="component" value="Unassembled WGS sequence"/>
</dbReference>
<evidence type="ECO:0000259" key="4">
    <source>
        <dbReference type="PROSITE" id="PS50404"/>
    </source>
</evidence>
<organism evidence="5 6">
    <name type="scientific">Nelumbo nucifera</name>
    <name type="common">Sacred lotus</name>
    <dbReference type="NCBI Taxonomy" id="4432"/>
    <lineage>
        <taxon>Eukaryota</taxon>
        <taxon>Viridiplantae</taxon>
        <taxon>Streptophyta</taxon>
        <taxon>Embryophyta</taxon>
        <taxon>Tracheophyta</taxon>
        <taxon>Spermatophyta</taxon>
        <taxon>Magnoliopsida</taxon>
        <taxon>Proteales</taxon>
        <taxon>Nelumbonaceae</taxon>
        <taxon>Nelumbo</taxon>
    </lineage>
</organism>
<dbReference type="PANTHER" id="PTHR44548">
    <property type="entry name" value="GST N-TERMINAL DOMAIN-CONTAINING PROTEIN"/>
    <property type="match status" value="1"/>
</dbReference>
<comment type="catalytic activity">
    <reaction evidence="3">
        <text>RX + glutathione = an S-substituted glutathione + a halide anion + H(+)</text>
        <dbReference type="Rhea" id="RHEA:16437"/>
        <dbReference type="ChEBI" id="CHEBI:15378"/>
        <dbReference type="ChEBI" id="CHEBI:16042"/>
        <dbReference type="ChEBI" id="CHEBI:17792"/>
        <dbReference type="ChEBI" id="CHEBI:57925"/>
        <dbReference type="ChEBI" id="CHEBI:90779"/>
        <dbReference type="EC" id="2.5.1.18"/>
    </reaction>
</comment>
<dbReference type="Gene3D" id="3.40.30.10">
    <property type="entry name" value="Glutaredoxin"/>
    <property type="match status" value="1"/>
</dbReference>
<accession>A0A822YFH9</accession>
<dbReference type="EC" id="2.5.1.18" evidence="1"/>
<evidence type="ECO:0000313" key="5">
    <source>
        <dbReference type="EMBL" id="DAD31247.1"/>
    </source>
</evidence>
<evidence type="ECO:0000256" key="3">
    <source>
        <dbReference type="ARBA" id="ARBA00047960"/>
    </source>
</evidence>
<evidence type="ECO:0000313" key="6">
    <source>
        <dbReference type="Proteomes" id="UP000607653"/>
    </source>
</evidence>
<keyword evidence="6" id="KW-1185">Reference proteome</keyword>
<dbReference type="EMBL" id="DUZY01000003">
    <property type="protein sequence ID" value="DAD31247.1"/>
    <property type="molecule type" value="Genomic_DNA"/>
</dbReference>
<dbReference type="InterPro" id="IPR004045">
    <property type="entry name" value="Glutathione_S-Trfase_N"/>
</dbReference>
<comment type="caution">
    <text evidence="5">The sequence shown here is derived from an EMBL/GenBank/DDBJ whole genome shotgun (WGS) entry which is preliminary data.</text>
</comment>
<dbReference type="SUPFAM" id="SSF52833">
    <property type="entry name" value="Thioredoxin-like"/>
    <property type="match status" value="1"/>
</dbReference>
<gene>
    <name evidence="5" type="ORF">HUJ06_010098</name>
</gene>
<dbReference type="SFLD" id="SFLDG00358">
    <property type="entry name" value="Main_(cytGST)"/>
    <property type="match status" value="1"/>
</dbReference>
<dbReference type="SFLD" id="SFLDS00019">
    <property type="entry name" value="Glutathione_Transferase_(cytos"/>
    <property type="match status" value="1"/>
</dbReference>
<reference evidence="5 6" key="1">
    <citation type="journal article" date="2020" name="Mol. Biol. Evol.">
        <title>Distinct Expression and Methylation Patterns for Genes with Different Fates following a Single Whole-Genome Duplication in Flowering Plants.</title>
        <authorList>
            <person name="Shi T."/>
            <person name="Rahmani R.S."/>
            <person name="Gugger P.F."/>
            <person name="Wang M."/>
            <person name="Li H."/>
            <person name="Zhang Y."/>
            <person name="Li Z."/>
            <person name="Wang Q."/>
            <person name="Van de Peer Y."/>
            <person name="Marchal K."/>
            <person name="Chen J."/>
        </authorList>
    </citation>
    <scope>NUCLEOTIDE SEQUENCE [LARGE SCALE GENOMIC DNA]</scope>
    <source>
        <tissue evidence="5">Leaf</tissue>
    </source>
</reference>
<dbReference type="PANTHER" id="PTHR44548:SF1">
    <property type="entry name" value="GST N-TERMINAL DOMAIN-CONTAINING PROTEIN"/>
    <property type="match status" value="1"/>
</dbReference>
<proteinExistence type="predicted"/>
<protein>
    <recommendedName>
        <fullName evidence="1">glutathione transferase</fullName>
        <ecNumber evidence="1">2.5.1.18</ecNumber>
    </recommendedName>
</protein>
<name>A0A822YFH9_NELNU</name>
<sequence>MGEVKEVKLLGMWASSYCKRVELALKLKGIGYEYVEEDLSDKSQMLLQYNPVHKKVPVLIHNGRPITESLVILEYIDDNWKTSPPLLPQDPYHRATFRFWANFFDQQGFPGRSEIIKAN</sequence>
<dbReference type="FunFam" id="3.40.30.10:FF:000197">
    <property type="entry name" value="Glutathione S-transferase U10"/>
    <property type="match status" value="1"/>
</dbReference>
<dbReference type="CDD" id="cd03058">
    <property type="entry name" value="GST_N_Tau"/>
    <property type="match status" value="1"/>
</dbReference>
<dbReference type="Pfam" id="PF02798">
    <property type="entry name" value="GST_N"/>
    <property type="match status" value="1"/>
</dbReference>
<dbReference type="PROSITE" id="PS50404">
    <property type="entry name" value="GST_NTER"/>
    <property type="match status" value="1"/>
</dbReference>
<feature type="domain" description="GST N-terminal" evidence="4">
    <location>
        <begin position="5"/>
        <end position="84"/>
    </location>
</feature>
<dbReference type="Gene3D" id="1.20.1050.10">
    <property type="match status" value="1"/>
</dbReference>